<proteinExistence type="predicted"/>
<evidence type="ECO:0000313" key="1">
    <source>
        <dbReference type="WBParaSite" id="HPLM_0000371901-mRNA-1"/>
    </source>
</evidence>
<dbReference type="WBParaSite" id="HPLM_0000371901-mRNA-1">
    <property type="protein sequence ID" value="HPLM_0000371901-mRNA-1"/>
    <property type="gene ID" value="HPLM_0000371901"/>
</dbReference>
<dbReference type="AlphaFoldDB" id="A0A0N4W209"/>
<protein>
    <submittedName>
        <fullName evidence="1">Uncharacterized protein</fullName>
    </submittedName>
</protein>
<organism evidence="1">
    <name type="scientific">Haemonchus placei</name>
    <name type="common">Barber's pole worm</name>
    <dbReference type="NCBI Taxonomy" id="6290"/>
    <lineage>
        <taxon>Eukaryota</taxon>
        <taxon>Metazoa</taxon>
        <taxon>Ecdysozoa</taxon>
        <taxon>Nematoda</taxon>
        <taxon>Chromadorea</taxon>
        <taxon>Rhabditida</taxon>
        <taxon>Rhabditina</taxon>
        <taxon>Rhabditomorpha</taxon>
        <taxon>Strongyloidea</taxon>
        <taxon>Trichostrongylidae</taxon>
        <taxon>Haemonchus</taxon>
    </lineage>
</organism>
<reference evidence="1" key="1">
    <citation type="submission" date="2017-02" db="UniProtKB">
        <authorList>
            <consortium name="WormBaseParasite"/>
        </authorList>
    </citation>
    <scope>IDENTIFICATION</scope>
</reference>
<name>A0A0N4W209_HAEPC</name>
<sequence length="49" mass="5425">MLACQLESLRRETLLGILETLGFPGAPVNMFDVLYSFQSADGIPPQTRQ</sequence>
<accession>A0A0N4W209</accession>